<sequence length="1081" mass="124393">MTFRPPPTAPEEPPWLSFTYSAMVTDVQIAQEKLPITGFNLKGYPVYLAKLNGHFLWDSPGSGNCDLDCPCWDDWDEDDYEPKRRRKPKKKLPKTPCSHHQHKPPHNSPPPPAPLPIYQKELSWIAKNCKTDILSNIQHSTPPIQPMACMMFSSTSRDYSSNFPALETHTDPQRKVNHISLRTDHLESKMDSITSQMQQIYQNLQSRISQLDSELRTMLSHRYFGLEFDQKEKEIRKLKAELEQIELERQRPTLFTTSPTLPPLSPAFHPFAPMLSPIKPQDPSKLFGMTHTLFRNNPLPKPSRSKPHPRPRPEKQLFQPPLSISKQHQPLYPPIPPQPTPTQTKDKSPMQQYSAQIIPDPSDIDQTSDSNLAISADSSESDTESSLESSISSSDSEKSYADITRILMAQPDETEPAQSSRIDPFFDIPSDIEEDPPEATLAPTRPAQNDHKPANGPWFTFDDIPAAKWRDRLSEMAAWTDLQMLRANATTVSVLRELATRFTGSLRDWFDTLGEYRQLQFVQLPNVSSALSVIHEQFIGESAAVFEAARRDYLNMKCCSLNSKDLDFHYKRMSILFYKLNGFNDPTLKHVFLASLTEELQPDIQRQLTSLNLTIDNISLGKIFQIAKGCLEKLCEQKQFFKELLKDKEPFRSACKKPYLHIKCKKKKDCDCSTKRKKHFRKLKNPDSFLTSKSRRKSYRFLEHLQTTTDYSPHKDEIEFYFLEQEEPTDETVFALQNSSDDFENDEFQTVFHQQLLSLDTTIPIPSIKLHILPSKFQRPISTIGLLDARAQRSTQDDHRHLLNQFLDIIQSHGIMLSAKKSTIATNNIEFLGMTIKDGHYQPGKHIAQELIHFPDQNLSKKQIQQFLEAKMFTFVFIIHRPYFQHPDTHFFWTQDQVFEWFTTPHPSILEQDDKVQKELYNFLCELNQQPAPHKDISHTSLGPQHDIIMIPTPSAISKPKSTGIIIKEEKPDFTDFLYQDAQDTWEAFLPLSQHLQNLQQTPPSHASDDPMTKASSSKPSECNDHPSSDWCKIFCPWPPCRPDHQYPPKTPRPSLKVLFSRDKDATDSSSDEDYMNLSSL</sequence>
<proteinExistence type="predicted"/>
<dbReference type="Proteomes" id="UP000829398">
    <property type="component" value="Chromosome 4"/>
</dbReference>
<reference evidence="2" key="1">
    <citation type="journal article" date="2023" name="Hortic. Res.">
        <title>A chromosome-level phased genome enabling allele-level studies in sweet orange: a case study on citrus Huanglongbing tolerance.</title>
        <authorList>
            <person name="Wu B."/>
            <person name="Yu Q."/>
            <person name="Deng Z."/>
            <person name="Duan Y."/>
            <person name="Luo F."/>
            <person name="Gmitter F. Jr."/>
        </authorList>
    </citation>
    <scope>NUCLEOTIDE SEQUENCE [LARGE SCALE GENOMIC DNA]</scope>
    <source>
        <strain evidence="2">cv. Valencia</strain>
    </source>
</reference>
<evidence type="ECO:0000313" key="1">
    <source>
        <dbReference type="EMBL" id="KAH9769435.1"/>
    </source>
</evidence>
<comment type="caution">
    <text evidence="1">The sequence shown here is derived from an EMBL/GenBank/DDBJ whole genome shotgun (WGS) entry which is preliminary data.</text>
</comment>
<name>A0ACB8L873_CITSI</name>
<dbReference type="EMBL" id="CM039173">
    <property type="protein sequence ID" value="KAH9769435.1"/>
    <property type="molecule type" value="Genomic_DNA"/>
</dbReference>
<gene>
    <name evidence="1" type="ORF">KPL71_012000</name>
</gene>
<organism evidence="1 2">
    <name type="scientific">Citrus sinensis</name>
    <name type="common">Sweet orange</name>
    <name type="synonym">Citrus aurantium var. sinensis</name>
    <dbReference type="NCBI Taxonomy" id="2711"/>
    <lineage>
        <taxon>Eukaryota</taxon>
        <taxon>Viridiplantae</taxon>
        <taxon>Streptophyta</taxon>
        <taxon>Embryophyta</taxon>
        <taxon>Tracheophyta</taxon>
        <taxon>Spermatophyta</taxon>
        <taxon>Magnoliopsida</taxon>
        <taxon>eudicotyledons</taxon>
        <taxon>Gunneridae</taxon>
        <taxon>Pentapetalae</taxon>
        <taxon>rosids</taxon>
        <taxon>malvids</taxon>
        <taxon>Sapindales</taxon>
        <taxon>Rutaceae</taxon>
        <taxon>Aurantioideae</taxon>
        <taxon>Citrus</taxon>
    </lineage>
</organism>
<accession>A0ACB8L873</accession>
<protein>
    <submittedName>
        <fullName evidence="1">Uncharacterized protein</fullName>
    </submittedName>
</protein>
<keyword evidence="2" id="KW-1185">Reference proteome</keyword>
<evidence type="ECO:0000313" key="2">
    <source>
        <dbReference type="Proteomes" id="UP000829398"/>
    </source>
</evidence>